<evidence type="ECO:0000313" key="2">
    <source>
        <dbReference type="Proteomes" id="UP001056120"/>
    </source>
</evidence>
<keyword evidence="2" id="KW-1185">Reference proteome</keyword>
<protein>
    <submittedName>
        <fullName evidence="1">Uncharacterized protein</fullName>
    </submittedName>
</protein>
<reference evidence="2" key="1">
    <citation type="journal article" date="2022" name="Mol. Ecol. Resour.">
        <title>The genomes of chicory, endive, great burdock and yacon provide insights into Asteraceae palaeo-polyploidization history and plant inulin production.</title>
        <authorList>
            <person name="Fan W."/>
            <person name="Wang S."/>
            <person name="Wang H."/>
            <person name="Wang A."/>
            <person name="Jiang F."/>
            <person name="Liu H."/>
            <person name="Zhao H."/>
            <person name="Xu D."/>
            <person name="Zhang Y."/>
        </authorList>
    </citation>
    <scope>NUCLEOTIDE SEQUENCE [LARGE SCALE GENOMIC DNA]</scope>
    <source>
        <strain evidence="2">cv. Yunnan</strain>
    </source>
</reference>
<sequence>MHIYFTEQSFETPEFLEKLDNGLLVLNASNNNVLHLVSKIAHVKNILENDPSHIHCRNSDTETPAYVAAREGRVDILRFMIDFVKRMNEDVESIITRIKDNHNALHIAIQNHHIEVIFLLIEEIPQLANRMNEFKESPLYLAAERGYFGVVELILKKCKEISFEGRNGKSALHAAVISDSGGEEYILSVGIISRKQVK</sequence>
<gene>
    <name evidence="1" type="ORF">L1987_38101</name>
</gene>
<accession>A0ACB9HJJ6</accession>
<comment type="caution">
    <text evidence="1">The sequence shown here is derived from an EMBL/GenBank/DDBJ whole genome shotgun (WGS) entry which is preliminary data.</text>
</comment>
<name>A0ACB9HJJ6_9ASTR</name>
<dbReference type="Proteomes" id="UP001056120">
    <property type="component" value="Linkage Group LG12"/>
</dbReference>
<proteinExistence type="predicted"/>
<dbReference type="EMBL" id="CM042029">
    <property type="protein sequence ID" value="KAI3795446.1"/>
    <property type="molecule type" value="Genomic_DNA"/>
</dbReference>
<evidence type="ECO:0000313" key="1">
    <source>
        <dbReference type="EMBL" id="KAI3795446.1"/>
    </source>
</evidence>
<organism evidence="1 2">
    <name type="scientific">Smallanthus sonchifolius</name>
    <dbReference type="NCBI Taxonomy" id="185202"/>
    <lineage>
        <taxon>Eukaryota</taxon>
        <taxon>Viridiplantae</taxon>
        <taxon>Streptophyta</taxon>
        <taxon>Embryophyta</taxon>
        <taxon>Tracheophyta</taxon>
        <taxon>Spermatophyta</taxon>
        <taxon>Magnoliopsida</taxon>
        <taxon>eudicotyledons</taxon>
        <taxon>Gunneridae</taxon>
        <taxon>Pentapetalae</taxon>
        <taxon>asterids</taxon>
        <taxon>campanulids</taxon>
        <taxon>Asterales</taxon>
        <taxon>Asteraceae</taxon>
        <taxon>Asteroideae</taxon>
        <taxon>Heliantheae alliance</taxon>
        <taxon>Millerieae</taxon>
        <taxon>Smallanthus</taxon>
    </lineage>
</organism>
<reference evidence="1 2" key="2">
    <citation type="journal article" date="2022" name="Mol. Ecol. Resour.">
        <title>The genomes of chicory, endive, great burdock and yacon provide insights into Asteraceae paleo-polyploidization history and plant inulin production.</title>
        <authorList>
            <person name="Fan W."/>
            <person name="Wang S."/>
            <person name="Wang H."/>
            <person name="Wang A."/>
            <person name="Jiang F."/>
            <person name="Liu H."/>
            <person name="Zhao H."/>
            <person name="Xu D."/>
            <person name="Zhang Y."/>
        </authorList>
    </citation>
    <scope>NUCLEOTIDE SEQUENCE [LARGE SCALE GENOMIC DNA]</scope>
    <source>
        <strain evidence="2">cv. Yunnan</strain>
        <tissue evidence="1">Leaves</tissue>
    </source>
</reference>